<feature type="chain" id="PRO_5039188149" description="Lipoprotein" evidence="2">
    <location>
        <begin position="21"/>
        <end position="190"/>
    </location>
</feature>
<evidence type="ECO:0000256" key="2">
    <source>
        <dbReference type="SAM" id="SignalP"/>
    </source>
</evidence>
<comment type="caution">
    <text evidence="3">The sequence shown here is derived from an EMBL/GenBank/DDBJ whole genome shotgun (WGS) entry which is preliminary data.</text>
</comment>
<evidence type="ECO:0000313" key="3">
    <source>
        <dbReference type="EMBL" id="KAA9301723.1"/>
    </source>
</evidence>
<dbReference type="OrthoDB" id="2136602at2"/>
<feature type="signal peptide" evidence="2">
    <location>
        <begin position="1"/>
        <end position="20"/>
    </location>
</feature>
<dbReference type="RefSeq" id="WP_141737855.1">
    <property type="nucleotide sequence ID" value="NZ_VYWO01000001.1"/>
</dbReference>
<dbReference type="EMBL" id="VYWO01000001">
    <property type="protein sequence ID" value="KAA9301723.1"/>
    <property type="molecule type" value="Genomic_DNA"/>
</dbReference>
<accession>A0A5N1GL70</accession>
<proteinExistence type="predicted"/>
<feature type="compositionally biased region" description="Polar residues" evidence="1">
    <location>
        <begin position="88"/>
        <end position="107"/>
    </location>
</feature>
<name>A0A5N1GL70_9LACT</name>
<dbReference type="Proteomes" id="UP000327148">
    <property type="component" value="Unassembled WGS sequence"/>
</dbReference>
<organism evidence="3 4">
    <name type="scientific">Aerococcus sanguinicola</name>
    <dbReference type="NCBI Taxonomy" id="119206"/>
    <lineage>
        <taxon>Bacteria</taxon>
        <taxon>Bacillati</taxon>
        <taxon>Bacillota</taxon>
        <taxon>Bacilli</taxon>
        <taxon>Lactobacillales</taxon>
        <taxon>Aerococcaceae</taxon>
        <taxon>Aerococcus</taxon>
    </lineage>
</organism>
<evidence type="ECO:0008006" key="5">
    <source>
        <dbReference type="Google" id="ProtNLM"/>
    </source>
</evidence>
<feature type="region of interest" description="Disordered" evidence="1">
    <location>
        <begin position="31"/>
        <end position="110"/>
    </location>
</feature>
<sequence>MWKKLVNSLSLFSLSLVLFACGRSDQSLTFAGDQEKSSAQTVQASKGGASQSEEASDQADPADQGDDDKEESAGQSSDQASSQGTSAKASESSSDQALASNTESNPDSSKDLLPKVSSLIHQASANIYNNEDYYFMPSVLEDGSFQVEVRRQAPENMQQSNLVTIYRYQPNTGQLLQQDILTNTWNDVTP</sequence>
<feature type="compositionally biased region" description="Polar residues" evidence="1">
    <location>
        <begin position="37"/>
        <end position="53"/>
    </location>
</feature>
<gene>
    <name evidence="3" type="ORF">F6I03_00505</name>
</gene>
<protein>
    <recommendedName>
        <fullName evidence="5">Lipoprotein</fullName>
    </recommendedName>
</protein>
<reference evidence="3 4" key="1">
    <citation type="submission" date="2019-09" db="EMBL/GenBank/DDBJ databases">
        <title>Draft genome sequence assemblies of isolates from the urinary tract.</title>
        <authorList>
            <person name="Mores C.R."/>
            <person name="Putonti C."/>
            <person name="Wolfe A.J."/>
        </authorList>
    </citation>
    <scope>NUCLEOTIDE SEQUENCE [LARGE SCALE GENOMIC DNA]</scope>
    <source>
        <strain evidence="3 4">UMB623</strain>
    </source>
</reference>
<keyword evidence="2" id="KW-0732">Signal</keyword>
<feature type="compositionally biased region" description="Low complexity" evidence="1">
    <location>
        <begin position="73"/>
        <end position="87"/>
    </location>
</feature>
<dbReference type="AlphaFoldDB" id="A0A5N1GL70"/>
<evidence type="ECO:0000256" key="1">
    <source>
        <dbReference type="SAM" id="MobiDB-lite"/>
    </source>
</evidence>
<dbReference type="PROSITE" id="PS51257">
    <property type="entry name" value="PROKAR_LIPOPROTEIN"/>
    <property type="match status" value="1"/>
</dbReference>
<evidence type="ECO:0000313" key="4">
    <source>
        <dbReference type="Proteomes" id="UP000327148"/>
    </source>
</evidence>